<dbReference type="GO" id="GO:0006281">
    <property type="term" value="P:DNA repair"/>
    <property type="evidence" value="ECO:0007669"/>
    <property type="project" value="InterPro"/>
</dbReference>
<feature type="domain" description="RecJ OB" evidence="8">
    <location>
        <begin position="458"/>
        <end position="581"/>
    </location>
</feature>
<keyword evidence="10" id="KW-1185">Reference proteome</keyword>
<evidence type="ECO:0000256" key="2">
    <source>
        <dbReference type="ARBA" id="ARBA00019841"/>
    </source>
</evidence>
<comment type="caution">
    <text evidence="9">The sequence shown here is derived from an EMBL/GenBank/DDBJ whole genome shotgun (WGS) entry which is preliminary data.</text>
</comment>
<accession>A0A8J7HBR4</accession>
<name>A0A8J7HBR4_9FIRM</name>
<proteinExistence type="inferred from homology"/>
<dbReference type="NCBIfam" id="TIGR00644">
    <property type="entry name" value="recJ"/>
    <property type="match status" value="1"/>
</dbReference>
<dbReference type="GO" id="GO:0003676">
    <property type="term" value="F:nucleic acid binding"/>
    <property type="evidence" value="ECO:0007669"/>
    <property type="project" value="InterPro"/>
</dbReference>
<evidence type="ECO:0000313" key="10">
    <source>
        <dbReference type="Proteomes" id="UP000623269"/>
    </source>
</evidence>
<organism evidence="9 10">
    <name type="scientific">Mobilitalea sibirica</name>
    <dbReference type="NCBI Taxonomy" id="1462919"/>
    <lineage>
        <taxon>Bacteria</taxon>
        <taxon>Bacillati</taxon>
        <taxon>Bacillota</taxon>
        <taxon>Clostridia</taxon>
        <taxon>Lachnospirales</taxon>
        <taxon>Lachnospiraceae</taxon>
        <taxon>Mobilitalea</taxon>
    </lineage>
</organism>
<dbReference type="InterPro" id="IPR041122">
    <property type="entry name" value="RecJ_OB"/>
</dbReference>
<sequence>MEYWVIKNKKADFKKIMEQCKISEVLARCLVNKGLEDSEDIEAFLNPNMDKMHDAMLMKDMEKSCSILKEKINNHQKIRIIGDYDVDGVVSTYMLYRTLRLLGAEVDYEIPDRIKDGYGININMVEAAYKDGVDTILTCDNGIVALEQASLAKKYGMTVIITDHHSLVQLEDEILLPEADAIINPKQPDCTYPFKGLCGAAIAYKLIVALLDRYECQDKEDYKIELLSYTAIATVCDVMDLVDENRIIVKYGLSLLKRTKNKGLSALMDAAGIEKEQLNVFHLGFVIGPCLNASGRLDTAKKGLELLLSENENEAVELAAGVRSLNDVRKDMTLDNVDKAIKLIENSPLKDDKVLVVYLKDCHESLAGIIAGRVKERFHKPTVVLTDAEDCIKGSARSIEQYNMIEELSKCRDLMLKVGGHPMAAGLSLFPENIEVLRKCLNDNTILTDEMLVPKVTIDIHLPFGYITEALIEELKILEPFGKGNEKPLFAEKDLKIKSAFIIGKNSSGIKFRLEDQYGCEMEALYFGDVNQFFSYISDAYGVEEADKLRTGRGSKIRLMITYFPRINEYNGFKSIQLMIQNYR</sequence>
<dbReference type="Pfam" id="PF17768">
    <property type="entry name" value="RecJ_OB"/>
    <property type="match status" value="1"/>
</dbReference>
<dbReference type="PANTHER" id="PTHR30255">
    <property type="entry name" value="SINGLE-STRANDED-DNA-SPECIFIC EXONUCLEASE RECJ"/>
    <property type="match status" value="1"/>
</dbReference>
<dbReference type="Gene3D" id="3.90.1640.30">
    <property type="match status" value="1"/>
</dbReference>
<comment type="similarity">
    <text evidence="1">Belongs to the RecJ family.</text>
</comment>
<dbReference type="Proteomes" id="UP000623269">
    <property type="component" value="Unassembled WGS sequence"/>
</dbReference>
<protein>
    <recommendedName>
        <fullName evidence="2">Single-stranded-DNA-specific exonuclease RecJ</fullName>
    </recommendedName>
</protein>
<keyword evidence="4" id="KW-0378">Hydrolase</keyword>
<dbReference type="RefSeq" id="WP_197659745.1">
    <property type="nucleotide sequence ID" value="NZ_JAEAGR010000001.1"/>
</dbReference>
<dbReference type="InterPro" id="IPR001667">
    <property type="entry name" value="DDH_dom"/>
</dbReference>
<evidence type="ECO:0000256" key="1">
    <source>
        <dbReference type="ARBA" id="ARBA00005915"/>
    </source>
</evidence>
<feature type="domain" description="DDH" evidence="6">
    <location>
        <begin position="77"/>
        <end position="233"/>
    </location>
</feature>
<dbReference type="InterPro" id="IPR003156">
    <property type="entry name" value="DHHA1_dom"/>
</dbReference>
<keyword evidence="5 9" id="KW-0269">Exonuclease</keyword>
<reference evidence="9" key="1">
    <citation type="submission" date="2020-12" db="EMBL/GenBank/DDBJ databases">
        <title>M. sibirica DSM 26468T genome.</title>
        <authorList>
            <person name="Thieme N."/>
            <person name="Rettenmaier R."/>
            <person name="Zverlov V."/>
            <person name="Liebl W."/>
        </authorList>
    </citation>
    <scope>NUCLEOTIDE SEQUENCE</scope>
    <source>
        <strain evidence="9">DSM 26468</strain>
    </source>
</reference>
<evidence type="ECO:0000256" key="3">
    <source>
        <dbReference type="ARBA" id="ARBA00022722"/>
    </source>
</evidence>
<dbReference type="AlphaFoldDB" id="A0A8J7HBR4"/>
<evidence type="ECO:0000313" key="9">
    <source>
        <dbReference type="EMBL" id="MBH1939529.1"/>
    </source>
</evidence>
<dbReference type="Pfam" id="PF02272">
    <property type="entry name" value="DHHA1"/>
    <property type="match status" value="1"/>
</dbReference>
<dbReference type="SUPFAM" id="SSF64182">
    <property type="entry name" value="DHH phosphoesterases"/>
    <property type="match status" value="1"/>
</dbReference>
<dbReference type="Pfam" id="PF01368">
    <property type="entry name" value="DHH"/>
    <property type="match status" value="1"/>
</dbReference>
<feature type="domain" description="DHHA1" evidence="7">
    <location>
        <begin position="351"/>
        <end position="442"/>
    </location>
</feature>
<dbReference type="InterPro" id="IPR051673">
    <property type="entry name" value="SSDNA_exonuclease_RecJ"/>
</dbReference>
<evidence type="ECO:0000259" key="6">
    <source>
        <dbReference type="Pfam" id="PF01368"/>
    </source>
</evidence>
<evidence type="ECO:0000256" key="5">
    <source>
        <dbReference type="ARBA" id="ARBA00022839"/>
    </source>
</evidence>
<keyword evidence="3" id="KW-0540">Nuclease</keyword>
<dbReference type="InterPro" id="IPR004610">
    <property type="entry name" value="RecJ"/>
</dbReference>
<gene>
    <name evidence="9" type="primary">recJ</name>
    <name evidence="9" type="ORF">I5677_01320</name>
</gene>
<dbReference type="GO" id="GO:0008409">
    <property type="term" value="F:5'-3' exonuclease activity"/>
    <property type="evidence" value="ECO:0007669"/>
    <property type="project" value="InterPro"/>
</dbReference>
<dbReference type="PANTHER" id="PTHR30255:SF2">
    <property type="entry name" value="SINGLE-STRANDED-DNA-SPECIFIC EXONUCLEASE RECJ"/>
    <property type="match status" value="1"/>
</dbReference>
<dbReference type="GO" id="GO:0006310">
    <property type="term" value="P:DNA recombination"/>
    <property type="evidence" value="ECO:0007669"/>
    <property type="project" value="InterPro"/>
</dbReference>
<dbReference type="InterPro" id="IPR038763">
    <property type="entry name" value="DHH_sf"/>
</dbReference>
<dbReference type="EMBL" id="JAEAGR010000001">
    <property type="protein sequence ID" value="MBH1939529.1"/>
    <property type="molecule type" value="Genomic_DNA"/>
</dbReference>
<evidence type="ECO:0000259" key="8">
    <source>
        <dbReference type="Pfam" id="PF17768"/>
    </source>
</evidence>
<evidence type="ECO:0000259" key="7">
    <source>
        <dbReference type="Pfam" id="PF02272"/>
    </source>
</evidence>
<dbReference type="Gene3D" id="3.10.310.30">
    <property type="match status" value="1"/>
</dbReference>
<evidence type="ECO:0000256" key="4">
    <source>
        <dbReference type="ARBA" id="ARBA00022801"/>
    </source>
</evidence>